<accession>A0A1A8NCB1</accession>
<sequence length="82" mass="9104">QNAAAQADHPRGGLPEPYHHQPVLLRTVQLLLHPAAHAPGRERLPVLLGLQTQNIQHRHLHPLLSGKDAQYAEEARPTREAV</sequence>
<feature type="non-terminal residue" evidence="1">
    <location>
        <position position="82"/>
    </location>
</feature>
<dbReference type="AlphaFoldDB" id="A0A1A8NCB1"/>
<organism evidence="1">
    <name type="scientific">Nothobranchius pienaari</name>
    <dbReference type="NCBI Taxonomy" id="704102"/>
    <lineage>
        <taxon>Eukaryota</taxon>
        <taxon>Metazoa</taxon>
        <taxon>Chordata</taxon>
        <taxon>Craniata</taxon>
        <taxon>Vertebrata</taxon>
        <taxon>Euteleostomi</taxon>
        <taxon>Actinopterygii</taxon>
        <taxon>Neopterygii</taxon>
        <taxon>Teleostei</taxon>
        <taxon>Neoteleostei</taxon>
        <taxon>Acanthomorphata</taxon>
        <taxon>Ovalentaria</taxon>
        <taxon>Atherinomorphae</taxon>
        <taxon>Cyprinodontiformes</taxon>
        <taxon>Nothobranchiidae</taxon>
        <taxon>Nothobranchius</taxon>
    </lineage>
</organism>
<proteinExistence type="predicted"/>
<feature type="non-terminal residue" evidence="1">
    <location>
        <position position="1"/>
    </location>
</feature>
<dbReference type="EMBL" id="HAEG01002044">
    <property type="protein sequence ID" value="SBR66472.1"/>
    <property type="molecule type" value="Transcribed_RNA"/>
</dbReference>
<reference evidence="1" key="1">
    <citation type="submission" date="2016-05" db="EMBL/GenBank/DDBJ databases">
        <authorList>
            <person name="Lavstsen T."/>
            <person name="Jespersen J.S."/>
        </authorList>
    </citation>
    <scope>NUCLEOTIDE SEQUENCE</scope>
    <source>
        <tissue evidence="1">Brain</tissue>
    </source>
</reference>
<gene>
    <name evidence="1" type="primary">Nfu_g_1_018657</name>
</gene>
<evidence type="ECO:0000313" key="1">
    <source>
        <dbReference type="EMBL" id="SBR66472.1"/>
    </source>
</evidence>
<protein>
    <submittedName>
        <fullName evidence="1">Uncharacterized protein</fullName>
    </submittedName>
</protein>
<reference evidence="1" key="2">
    <citation type="submission" date="2016-06" db="EMBL/GenBank/DDBJ databases">
        <title>The genome of a short-lived fish provides insights into sex chromosome evolution and the genetic control of aging.</title>
        <authorList>
            <person name="Reichwald K."/>
            <person name="Felder M."/>
            <person name="Petzold A."/>
            <person name="Koch P."/>
            <person name="Groth M."/>
            <person name="Platzer M."/>
        </authorList>
    </citation>
    <scope>NUCLEOTIDE SEQUENCE</scope>
    <source>
        <tissue evidence="1">Brain</tissue>
    </source>
</reference>
<name>A0A1A8NCB1_9TELE</name>